<dbReference type="SUPFAM" id="SSF47473">
    <property type="entry name" value="EF-hand"/>
    <property type="match status" value="1"/>
</dbReference>
<dbReference type="Proteomes" id="UP000823632">
    <property type="component" value="Unassembled WGS sequence"/>
</dbReference>
<name>A0A9D9DPP1_9BACT</name>
<dbReference type="AlphaFoldDB" id="A0A9D9DPP1"/>
<reference evidence="1" key="2">
    <citation type="journal article" date="2021" name="PeerJ">
        <title>Extensive microbial diversity within the chicken gut microbiome revealed by metagenomics and culture.</title>
        <authorList>
            <person name="Gilroy R."/>
            <person name="Ravi A."/>
            <person name="Getino M."/>
            <person name="Pursley I."/>
            <person name="Horton D.L."/>
            <person name="Alikhan N.F."/>
            <person name="Baker D."/>
            <person name="Gharbi K."/>
            <person name="Hall N."/>
            <person name="Watson M."/>
            <person name="Adriaenssens E.M."/>
            <person name="Foster-Nyarko E."/>
            <person name="Jarju S."/>
            <person name="Secka A."/>
            <person name="Antonio M."/>
            <person name="Oren A."/>
            <person name="Chaudhuri R.R."/>
            <person name="La Ragione R."/>
            <person name="Hildebrand F."/>
            <person name="Pallen M.J."/>
        </authorList>
    </citation>
    <scope>NUCLEOTIDE SEQUENCE</scope>
    <source>
        <strain evidence="1">10192</strain>
    </source>
</reference>
<protein>
    <submittedName>
        <fullName evidence="1">Uncharacterized protein</fullName>
    </submittedName>
</protein>
<dbReference type="EMBL" id="JADIND010000083">
    <property type="protein sequence ID" value="MBO8430515.1"/>
    <property type="molecule type" value="Genomic_DNA"/>
</dbReference>
<evidence type="ECO:0000313" key="2">
    <source>
        <dbReference type="Proteomes" id="UP000823632"/>
    </source>
</evidence>
<gene>
    <name evidence="1" type="ORF">IAC76_03940</name>
</gene>
<evidence type="ECO:0000313" key="1">
    <source>
        <dbReference type="EMBL" id="MBO8430515.1"/>
    </source>
</evidence>
<proteinExistence type="predicted"/>
<reference evidence="1" key="1">
    <citation type="submission" date="2020-10" db="EMBL/GenBank/DDBJ databases">
        <authorList>
            <person name="Gilroy R."/>
        </authorList>
    </citation>
    <scope>NUCLEOTIDE SEQUENCE</scope>
    <source>
        <strain evidence="1">10192</strain>
    </source>
</reference>
<accession>A0A9D9DPP1</accession>
<dbReference type="InterPro" id="IPR011992">
    <property type="entry name" value="EF-hand-dom_pair"/>
</dbReference>
<organism evidence="1 2">
    <name type="scientific">Candidatus Scatousia excrementipullorum</name>
    <dbReference type="NCBI Taxonomy" id="2840936"/>
    <lineage>
        <taxon>Bacteria</taxon>
        <taxon>Candidatus Scatousia</taxon>
    </lineage>
</organism>
<sequence length="186" mass="21460">MGKNIVGIITGLIFAVFCIPPAFSFDTGRDEPPVMFNIFSTKFSASTPFWVKIGDTKYYLFHDKKSGTYTNLDVVGCEGKKDRLFEPFYTLDTNQDMKITAKELKAGGIRFVAVKMNGKFDLYDRENDFPVDNIEYIDIFTAATYSDRITRPFGTFNMYVKTESGNTRKYIGHVGYMWPRRLERMF</sequence>
<comment type="caution">
    <text evidence="1">The sequence shown here is derived from an EMBL/GenBank/DDBJ whole genome shotgun (WGS) entry which is preliminary data.</text>
</comment>